<evidence type="ECO:0000256" key="3">
    <source>
        <dbReference type="ARBA" id="ARBA00023163"/>
    </source>
</evidence>
<evidence type="ECO:0000259" key="4">
    <source>
        <dbReference type="PROSITE" id="PS01124"/>
    </source>
</evidence>
<evidence type="ECO:0000313" key="6">
    <source>
        <dbReference type="Proteomes" id="UP001589818"/>
    </source>
</evidence>
<dbReference type="InterPro" id="IPR003313">
    <property type="entry name" value="AraC-bd"/>
</dbReference>
<name>A0ABV6J2L8_9BACL</name>
<dbReference type="InterPro" id="IPR009057">
    <property type="entry name" value="Homeodomain-like_sf"/>
</dbReference>
<keyword evidence="3" id="KW-0804">Transcription</keyword>
<evidence type="ECO:0000313" key="5">
    <source>
        <dbReference type="EMBL" id="MFC0390129.1"/>
    </source>
</evidence>
<keyword evidence="2" id="KW-0238">DNA-binding</keyword>
<dbReference type="PRINTS" id="PR00032">
    <property type="entry name" value="HTHARAC"/>
</dbReference>
<dbReference type="InterPro" id="IPR014710">
    <property type="entry name" value="RmlC-like_jellyroll"/>
</dbReference>
<evidence type="ECO:0000256" key="2">
    <source>
        <dbReference type="ARBA" id="ARBA00023125"/>
    </source>
</evidence>
<sequence length="264" mass="31270">MCYTSSLYLISEGKGVIRTDGRSYETSAGALVYIPAGQPHDWIADPLDPMVHICCYFDWHYVDRKQEFEWPSYICYDPELLRPSLVGPKFPFAIPEYTKVENLQVWIDWFRSFYTSNKYSSEATYMRSLNVQSHFQRFIEYFLAYVLDHDKIPDPRMDKILEQLERDLLSGPPKPLKTYYENLHISAGYFFELFKKGTGFTPIQYVHRFRINRSKDDLLHSELSVTEIAQKYHFASVHYFSKLFRKVTGLSPREYRDQMGAHDR</sequence>
<keyword evidence="6" id="KW-1185">Reference proteome</keyword>
<dbReference type="InterPro" id="IPR037923">
    <property type="entry name" value="HTH-like"/>
</dbReference>
<dbReference type="EMBL" id="JBHLVF010000006">
    <property type="protein sequence ID" value="MFC0390129.1"/>
    <property type="molecule type" value="Genomic_DNA"/>
</dbReference>
<protein>
    <submittedName>
        <fullName evidence="5">Helix-turn-helix domain-containing protein</fullName>
    </submittedName>
</protein>
<feature type="domain" description="HTH araC/xylS-type" evidence="4">
    <location>
        <begin position="158"/>
        <end position="258"/>
    </location>
</feature>
<dbReference type="Pfam" id="PF02311">
    <property type="entry name" value="AraC_binding"/>
    <property type="match status" value="1"/>
</dbReference>
<dbReference type="Pfam" id="PF12833">
    <property type="entry name" value="HTH_18"/>
    <property type="match status" value="1"/>
</dbReference>
<dbReference type="Gene3D" id="1.10.10.60">
    <property type="entry name" value="Homeodomain-like"/>
    <property type="match status" value="2"/>
</dbReference>
<dbReference type="Proteomes" id="UP001589818">
    <property type="component" value="Unassembled WGS sequence"/>
</dbReference>
<dbReference type="RefSeq" id="WP_256555171.1">
    <property type="nucleotide sequence ID" value="NZ_JANHOF010000003.1"/>
</dbReference>
<dbReference type="Gene3D" id="2.60.120.10">
    <property type="entry name" value="Jelly Rolls"/>
    <property type="match status" value="1"/>
</dbReference>
<dbReference type="SMART" id="SM00342">
    <property type="entry name" value="HTH_ARAC"/>
    <property type="match status" value="1"/>
</dbReference>
<dbReference type="InterPro" id="IPR020449">
    <property type="entry name" value="Tscrpt_reg_AraC-type_HTH"/>
</dbReference>
<gene>
    <name evidence="5" type="ORF">ACFFJ8_01945</name>
</gene>
<dbReference type="PANTHER" id="PTHR43280">
    <property type="entry name" value="ARAC-FAMILY TRANSCRIPTIONAL REGULATOR"/>
    <property type="match status" value="1"/>
</dbReference>
<comment type="caution">
    <text evidence="5">The sequence shown here is derived from an EMBL/GenBank/DDBJ whole genome shotgun (WGS) entry which is preliminary data.</text>
</comment>
<dbReference type="SUPFAM" id="SSF46689">
    <property type="entry name" value="Homeodomain-like"/>
    <property type="match status" value="1"/>
</dbReference>
<dbReference type="SUPFAM" id="SSF51215">
    <property type="entry name" value="Regulatory protein AraC"/>
    <property type="match status" value="1"/>
</dbReference>
<dbReference type="PROSITE" id="PS01124">
    <property type="entry name" value="HTH_ARAC_FAMILY_2"/>
    <property type="match status" value="1"/>
</dbReference>
<keyword evidence="1" id="KW-0805">Transcription regulation</keyword>
<reference evidence="5 6" key="1">
    <citation type="submission" date="2024-09" db="EMBL/GenBank/DDBJ databases">
        <authorList>
            <person name="Sun Q."/>
            <person name="Mori K."/>
        </authorList>
    </citation>
    <scope>NUCLEOTIDE SEQUENCE [LARGE SCALE GENOMIC DNA]</scope>
    <source>
        <strain evidence="5 6">CCM 4839</strain>
    </source>
</reference>
<proteinExistence type="predicted"/>
<evidence type="ECO:0000256" key="1">
    <source>
        <dbReference type="ARBA" id="ARBA00023015"/>
    </source>
</evidence>
<organism evidence="5 6">
    <name type="scientific">Paenibacillus mendelii</name>
    <dbReference type="NCBI Taxonomy" id="206163"/>
    <lineage>
        <taxon>Bacteria</taxon>
        <taxon>Bacillati</taxon>
        <taxon>Bacillota</taxon>
        <taxon>Bacilli</taxon>
        <taxon>Bacillales</taxon>
        <taxon>Paenibacillaceae</taxon>
        <taxon>Paenibacillus</taxon>
    </lineage>
</organism>
<accession>A0ABV6J2L8</accession>
<dbReference type="PANTHER" id="PTHR43280:SF28">
    <property type="entry name" value="HTH-TYPE TRANSCRIPTIONAL ACTIVATOR RHAS"/>
    <property type="match status" value="1"/>
</dbReference>
<dbReference type="InterPro" id="IPR018060">
    <property type="entry name" value="HTH_AraC"/>
</dbReference>